<dbReference type="AlphaFoldDB" id="A0A5C3P7T8"/>
<sequence length="167" mass="17950">MAACHMTSTRRPRELHAEDYLLRPAPADDLFGILIKETTEYTSPDQSATVNIWTPRPASLSRVLMAHGPGHRICVQQACCCIHGRSRASNRSVLRFKLQSALPSSGPPPPPPASPVPGPYCAAGVGRSTSTALSLWKHDVGLSRVRHAVVPAPPAAIDTRSKTKPMC</sequence>
<keyword evidence="3" id="KW-1185">Reference proteome</keyword>
<feature type="compositionally biased region" description="Pro residues" evidence="1">
    <location>
        <begin position="105"/>
        <end position="118"/>
    </location>
</feature>
<accession>A0A5C3P7T8</accession>
<evidence type="ECO:0000256" key="1">
    <source>
        <dbReference type="SAM" id="MobiDB-lite"/>
    </source>
</evidence>
<feature type="region of interest" description="Disordered" evidence="1">
    <location>
        <begin position="100"/>
        <end position="120"/>
    </location>
</feature>
<organism evidence="2 3">
    <name type="scientific">Polyporus arcularius HHB13444</name>
    <dbReference type="NCBI Taxonomy" id="1314778"/>
    <lineage>
        <taxon>Eukaryota</taxon>
        <taxon>Fungi</taxon>
        <taxon>Dikarya</taxon>
        <taxon>Basidiomycota</taxon>
        <taxon>Agaricomycotina</taxon>
        <taxon>Agaricomycetes</taxon>
        <taxon>Polyporales</taxon>
        <taxon>Polyporaceae</taxon>
        <taxon>Polyporus</taxon>
    </lineage>
</organism>
<proteinExistence type="predicted"/>
<dbReference type="Proteomes" id="UP000308197">
    <property type="component" value="Unassembled WGS sequence"/>
</dbReference>
<reference evidence="2 3" key="1">
    <citation type="journal article" date="2019" name="Nat. Ecol. Evol.">
        <title>Megaphylogeny resolves global patterns of mushroom evolution.</title>
        <authorList>
            <person name="Varga T."/>
            <person name="Krizsan K."/>
            <person name="Foldi C."/>
            <person name="Dima B."/>
            <person name="Sanchez-Garcia M."/>
            <person name="Sanchez-Ramirez S."/>
            <person name="Szollosi G.J."/>
            <person name="Szarkandi J.G."/>
            <person name="Papp V."/>
            <person name="Albert L."/>
            <person name="Andreopoulos W."/>
            <person name="Angelini C."/>
            <person name="Antonin V."/>
            <person name="Barry K.W."/>
            <person name="Bougher N.L."/>
            <person name="Buchanan P."/>
            <person name="Buyck B."/>
            <person name="Bense V."/>
            <person name="Catcheside P."/>
            <person name="Chovatia M."/>
            <person name="Cooper J."/>
            <person name="Damon W."/>
            <person name="Desjardin D."/>
            <person name="Finy P."/>
            <person name="Geml J."/>
            <person name="Haridas S."/>
            <person name="Hughes K."/>
            <person name="Justo A."/>
            <person name="Karasinski D."/>
            <person name="Kautmanova I."/>
            <person name="Kiss B."/>
            <person name="Kocsube S."/>
            <person name="Kotiranta H."/>
            <person name="LaButti K.M."/>
            <person name="Lechner B.E."/>
            <person name="Liimatainen K."/>
            <person name="Lipzen A."/>
            <person name="Lukacs Z."/>
            <person name="Mihaltcheva S."/>
            <person name="Morgado L.N."/>
            <person name="Niskanen T."/>
            <person name="Noordeloos M.E."/>
            <person name="Ohm R.A."/>
            <person name="Ortiz-Santana B."/>
            <person name="Ovrebo C."/>
            <person name="Racz N."/>
            <person name="Riley R."/>
            <person name="Savchenko A."/>
            <person name="Shiryaev A."/>
            <person name="Soop K."/>
            <person name="Spirin V."/>
            <person name="Szebenyi C."/>
            <person name="Tomsovsky M."/>
            <person name="Tulloss R.E."/>
            <person name="Uehling J."/>
            <person name="Grigoriev I.V."/>
            <person name="Vagvolgyi C."/>
            <person name="Papp T."/>
            <person name="Martin F.M."/>
            <person name="Miettinen O."/>
            <person name="Hibbett D.S."/>
            <person name="Nagy L.G."/>
        </authorList>
    </citation>
    <scope>NUCLEOTIDE SEQUENCE [LARGE SCALE GENOMIC DNA]</scope>
    <source>
        <strain evidence="2 3">HHB13444</strain>
    </source>
</reference>
<dbReference type="InParanoid" id="A0A5C3P7T8"/>
<evidence type="ECO:0000313" key="3">
    <source>
        <dbReference type="Proteomes" id="UP000308197"/>
    </source>
</evidence>
<protein>
    <submittedName>
        <fullName evidence="2">Uncharacterized protein</fullName>
    </submittedName>
</protein>
<name>A0A5C3P7T8_9APHY</name>
<dbReference type="EMBL" id="ML211303">
    <property type="protein sequence ID" value="TFK84638.1"/>
    <property type="molecule type" value="Genomic_DNA"/>
</dbReference>
<evidence type="ECO:0000313" key="2">
    <source>
        <dbReference type="EMBL" id="TFK84638.1"/>
    </source>
</evidence>
<gene>
    <name evidence="2" type="ORF">K466DRAFT_218897</name>
</gene>